<evidence type="ECO:0000256" key="7">
    <source>
        <dbReference type="ARBA" id="ARBA00022840"/>
    </source>
</evidence>
<evidence type="ECO:0000256" key="8">
    <source>
        <dbReference type="ARBA" id="ARBA00022917"/>
    </source>
</evidence>
<evidence type="ECO:0000256" key="10">
    <source>
        <dbReference type="HAMAP-Rule" id="MF_00120"/>
    </source>
</evidence>
<evidence type="ECO:0000259" key="11">
    <source>
        <dbReference type="Pfam" id="PF01425"/>
    </source>
</evidence>
<feature type="active site" description="Charge relay system" evidence="10">
    <location>
        <position position="150"/>
    </location>
</feature>
<evidence type="ECO:0000256" key="4">
    <source>
        <dbReference type="ARBA" id="ARBA00014428"/>
    </source>
</evidence>
<dbReference type="Pfam" id="PF01425">
    <property type="entry name" value="Amidase"/>
    <property type="match status" value="1"/>
</dbReference>
<dbReference type="PANTHER" id="PTHR11895:SF151">
    <property type="entry name" value="GLUTAMYL-TRNA(GLN) AMIDOTRANSFERASE SUBUNIT A"/>
    <property type="match status" value="1"/>
</dbReference>
<keyword evidence="6 10" id="KW-0547">Nucleotide-binding</keyword>
<keyword evidence="8 10" id="KW-0648">Protein biosynthesis</keyword>
<dbReference type="InterPro" id="IPR000120">
    <property type="entry name" value="Amidase"/>
</dbReference>
<comment type="catalytic activity">
    <reaction evidence="9 10">
        <text>L-glutamyl-tRNA(Gln) + L-glutamine + ATP + H2O = L-glutaminyl-tRNA(Gln) + L-glutamate + ADP + phosphate + H(+)</text>
        <dbReference type="Rhea" id="RHEA:17521"/>
        <dbReference type="Rhea" id="RHEA-COMP:9681"/>
        <dbReference type="Rhea" id="RHEA-COMP:9684"/>
        <dbReference type="ChEBI" id="CHEBI:15377"/>
        <dbReference type="ChEBI" id="CHEBI:15378"/>
        <dbReference type="ChEBI" id="CHEBI:29985"/>
        <dbReference type="ChEBI" id="CHEBI:30616"/>
        <dbReference type="ChEBI" id="CHEBI:43474"/>
        <dbReference type="ChEBI" id="CHEBI:58359"/>
        <dbReference type="ChEBI" id="CHEBI:78520"/>
        <dbReference type="ChEBI" id="CHEBI:78521"/>
        <dbReference type="ChEBI" id="CHEBI:456216"/>
        <dbReference type="EC" id="6.3.5.7"/>
    </reaction>
</comment>
<dbReference type="NCBIfam" id="TIGR00132">
    <property type="entry name" value="gatA"/>
    <property type="match status" value="1"/>
</dbReference>
<keyword evidence="7 10" id="KW-0067">ATP-binding</keyword>
<dbReference type="InterPro" id="IPR020556">
    <property type="entry name" value="Amidase_CS"/>
</dbReference>
<evidence type="ECO:0000256" key="5">
    <source>
        <dbReference type="ARBA" id="ARBA00022598"/>
    </source>
</evidence>
<feature type="active site" description="Charge relay system" evidence="10">
    <location>
        <position position="72"/>
    </location>
</feature>
<dbReference type="SUPFAM" id="SSF75304">
    <property type="entry name" value="Amidase signature (AS) enzymes"/>
    <property type="match status" value="1"/>
</dbReference>
<feature type="active site" description="Acyl-ester intermediate" evidence="10">
    <location>
        <position position="174"/>
    </location>
</feature>
<dbReference type="GO" id="GO:0050567">
    <property type="term" value="F:glutaminyl-tRNA synthase (glutamine-hydrolyzing) activity"/>
    <property type="evidence" value="ECO:0007669"/>
    <property type="project" value="UniProtKB-UniRule"/>
</dbReference>
<accession>A0A918VR37</accession>
<reference evidence="12" key="1">
    <citation type="journal article" date="2014" name="Int. J. Syst. Evol. Microbiol.">
        <title>Complete genome sequence of Corynebacterium casei LMG S-19264T (=DSM 44701T), isolated from a smear-ripened cheese.</title>
        <authorList>
            <consortium name="US DOE Joint Genome Institute (JGI-PGF)"/>
            <person name="Walter F."/>
            <person name="Albersmeier A."/>
            <person name="Kalinowski J."/>
            <person name="Ruckert C."/>
        </authorList>
    </citation>
    <scope>NUCLEOTIDE SEQUENCE</scope>
    <source>
        <strain evidence="12">KCTC 12711</strain>
    </source>
</reference>
<name>A0A918VR37_9GAMM</name>
<protein>
    <recommendedName>
        <fullName evidence="4 10">Glutamyl-tRNA(Gln) amidotransferase subunit A</fullName>
        <shortName evidence="10">Glu-ADT subunit A</shortName>
        <ecNumber evidence="3 10">6.3.5.7</ecNumber>
    </recommendedName>
</protein>
<dbReference type="AlphaFoldDB" id="A0A918VR37"/>
<dbReference type="PANTHER" id="PTHR11895">
    <property type="entry name" value="TRANSAMIDASE"/>
    <property type="match status" value="1"/>
</dbReference>
<feature type="domain" description="Amidase" evidence="11">
    <location>
        <begin position="20"/>
        <end position="463"/>
    </location>
</feature>
<reference evidence="12" key="2">
    <citation type="submission" date="2020-09" db="EMBL/GenBank/DDBJ databases">
        <authorList>
            <person name="Sun Q."/>
            <person name="Kim S."/>
        </authorList>
    </citation>
    <scope>NUCLEOTIDE SEQUENCE</scope>
    <source>
        <strain evidence="12">KCTC 12711</strain>
    </source>
</reference>
<comment type="caution">
    <text evidence="12">The sequence shown here is derived from an EMBL/GenBank/DDBJ whole genome shotgun (WGS) entry which is preliminary data.</text>
</comment>
<dbReference type="GO" id="GO:0005524">
    <property type="term" value="F:ATP binding"/>
    <property type="evidence" value="ECO:0007669"/>
    <property type="project" value="UniProtKB-KW"/>
</dbReference>
<organism evidence="12 13">
    <name type="scientific">Arenicella chitinivorans</name>
    <dbReference type="NCBI Taxonomy" id="1329800"/>
    <lineage>
        <taxon>Bacteria</taxon>
        <taxon>Pseudomonadati</taxon>
        <taxon>Pseudomonadota</taxon>
        <taxon>Gammaproteobacteria</taxon>
        <taxon>Arenicellales</taxon>
        <taxon>Arenicellaceae</taxon>
        <taxon>Arenicella</taxon>
    </lineage>
</organism>
<comment type="function">
    <text evidence="10">Allows the formation of correctly charged Gln-tRNA(Gln) through the transamidation of misacylated Glu-tRNA(Gln) in organisms which lack glutaminyl-tRNA synthetase. The reaction takes place in the presence of glutamine and ATP through an activated gamma-phospho-Glu-tRNA(Gln).</text>
</comment>
<dbReference type="Proteomes" id="UP000614811">
    <property type="component" value="Unassembled WGS sequence"/>
</dbReference>
<keyword evidence="5 10" id="KW-0436">Ligase</keyword>
<dbReference type="EC" id="6.3.5.7" evidence="3 10"/>
<proteinExistence type="inferred from homology"/>
<evidence type="ECO:0000313" key="13">
    <source>
        <dbReference type="Proteomes" id="UP000614811"/>
    </source>
</evidence>
<evidence type="ECO:0000313" key="12">
    <source>
        <dbReference type="EMBL" id="GHA16097.1"/>
    </source>
</evidence>
<comment type="similarity">
    <text evidence="1 10">Belongs to the amidase family. GatA subfamily.</text>
</comment>
<dbReference type="InterPro" id="IPR004412">
    <property type="entry name" value="GatA"/>
</dbReference>
<evidence type="ECO:0000256" key="2">
    <source>
        <dbReference type="ARBA" id="ARBA00011123"/>
    </source>
</evidence>
<sequence length="488" mass="51774">MTTLAQLSKLLASGELSSVELTQTYLDRIEQSNHNAFISTNTELALTAAKAADQRRADGDTNPLLGIPVAQKDIFCIEGMLTTCGSRILENFVAPYTATVVEKMHAHGLVTLGKANMDEFAMGSSNENSFFGGVANPWSAEEETLVPGGSSGGSAAAVAAHLAPAATGTDTGGSIRQPAAFCNLTGVKPTYGRCSRFGMIAFASSLDQAGPMTHTAEDAALLLNTMAGFDHRDATSLEVEAEDFTRSLDDSLAGIVIGVPKEFFSDGLDNEVATIIDAAIKQYQSLGAKIKEVSLPNSHLALPSYYVIAPAEASSNLSRFDGVRYGFRADEYTDLVDMYTKTRTQGFGDEVKRRIMIGTYALSSGYYDAYYAKAQKLRRLISNDFVAVFKDCDVLMGPTTPSPAFAAGTGGEDPVAMYMNDIYTIPANLAGLPAASIPAGFTQAGLPVGLHLIAPALQEAKMLNIAHQYQLVTDWHTRVAPTALGGSN</sequence>
<evidence type="ECO:0000256" key="6">
    <source>
        <dbReference type="ARBA" id="ARBA00022741"/>
    </source>
</evidence>
<dbReference type="GO" id="GO:0030956">
    <property type="term" value="C:glutamyl-tRNA(Gln) amidotransferase complex"/>
    <property type="evidence" value="ECO:0007669"/>
    <property type="project" value="InterPro"/>
</dbReference>
<dbReference type="RefSeq" id="WP_189402219.1">
    <property type="nucleotide sequence ID" value="NZ_BMXA01000005.1"/>
</dbReference>
<dbReference type="InterPro" id="IPR036928">
    <property type="entry name" value="AS_sf"/>
</dbReference>
<evidence type="ECO:0000256" key="9">
    <source>
        <dbReference type="ARBA" id="ARBA00047407"/>
    </source>
</evidence>
<dbReference type="InterPro" id="IPR023631">
    <property type="entry name" value="Amidase_dom"/>
</dbReference>
<evidence type="ECO:0000256" key="3">
    <source>
        <dbReference type="ARBA" id="ARBA00012739"/>
    </source>
</evidence>
<evidence type="ECO:0000256" key="1">
    <source>
        <dbReference type="ARBA" id="ARBA00008069"/>
    </source>
</evidence>
<dbReference type="PROSITE" id="PS00571">
    <property type="entry name" value="AMIDASES"/>
    <property type="match status" value="1"/>
</dbReference>
<dbReference type="GO" id="GO:0006412">
    <property type="term" value="P:translation"/>
    <property type="evidence" value="ECO:0007669"/>
    <property type="project" value="UniProtKB-UniRule"/>
</dbReference>
<comment type="subunit">
    <text evidence="2 10">Heterotrimer of A, B and C subunits.</text>
</comment>
<dbReference type="HAMAP" id="MF_00120">
    <property type="entry name" value="GatA"/>
    <property type="match status" value="1"/>
</dbReference>
<dbReference type="Gene3D" id="3.90.1300.10">
    <property type="entry name" value="Amidase signature (AS) domain"/>
    <property type="match status" value="1"/>
</dbReference>
<gene>
    <name evidence="10 12" type="primary">gatA</name>
    <name evidence="12" type="ORF">GCM10008090_27370</name>
</gene>
<dbReference type="EMBL" id="BMXA01000005">
    <property type="protein sequence ID" value="GHA16097.1"/>
    <property type="molecule type" value="Genomic_DNA"/>
</dbReference>
<keyword evidence="13" id="KW-1185">Reference proteome</keyword>